<sequence>MIRHRGTSSSRPNGAALTPFALRLTKHLAAANNGANLVFSPLSVYAALAVLAAGARGRTLLELLAALGARSRDDLAALVAAVVARALADQSRSGGPAIAFASAVWHDAAFAASPGFRATIANSFSAETRAVDFHNEPGEAADEINSWVAKATNNLINSILAPSSRRPDTSLIFTNAIYFKGKWEEPFYKTKTITDKFYRLDGRTAKARFMRSDTSQFISVRDGLKVLKLPYKTAPLVPHAPPPPRHSMYVFLPDARHGLPKLVEKITSMPGFWRHQLPDTRVPVGEFRLPKFKLSFGTSLTRVLRDGMGIRAAFDARLADLSEMAAVEGSGGGVPVFADEVCHRAVVEVNEEGTEAAAASGMSFMPLCPRWIPTKLVDFVADHPFVFFVVEEVSGAIMFVGHVLDPTN</sequence>
<dbReference type="AlphaFoldDB" id="A0ABC9B6A9"/>
<dbReference type="InterPro" id="IPR000215">
    <property type="entry name" value="Serpin_fam"/>
</dbReference>
<evidence type="ECO:0000256" key="2">
    <source>
        <dbReference type="RuleBase" id="RU000411"/>
    </source>
</evidence>
<dbReference type="EMBL" id="OZ075134">
    <property type="protein sequence ID" value="CAL4994220.1"/>
    <property type="molecule type" value="Genomic_DNA"/>
</dbReference>
<dbReference type="InterPro" id="IPR036186">
    <property type="entry name" value="Serpin_sf"/>
</dbReference>
<dbReference type="Gene3D" id="3.30.497.10">
    <property type="entry name" value="Antithrombin, subunit I, domain 2"/>
    <property type="match status" value="1"/>
</dbReference>
<reference evidence="4 5" key="2">
    <citation type="submission" date="2024-10" db="EMBL/GenBank/DDBJ databases">
        <authorList>
            <person name="Ryan C."/>
        </authorList>
    </citation>
    <scope>NUCLEOTIDE SEQUENCE [LARGE SCALE GENOMIC DNA]</scope>
</reference>
<dbReference type="SMART" id="SM00093">
    <property type="entry name" value="SERPIN"/>
    <property type="match status" value="1"/>
</dbReference>
<organism evidence="4 5">
    <name type="scientific">Urochloa decumbens</name>
    <dbReference type="NCBI Taxonomy" id="240449"/>
    <lineage>
        <taxon>Eukaryota</taxon>
        <taxon>Viridiplantae</taxon>
        <taxon>Streptophyta</taxon>
        <taxon>Embryophyta</taxon>
        <taxon>Tracheophyta</taxon>
        <taxon>Spermatophyta</taxon>
        <taxon>Magnoliopsida</taxon>
        <taxon>Liliopsida</taxon>
        <taxon>Poales</taxon>
        <taxon>Poaceae</taxon>
        <taxon>PACMAD clade</taxon>
        <taxon>Panicoideae</taxon>
        <taxon>Panicodae</taxon>
        <taxon>Paniceae</taxon>
        <taxon>Melinidinae</taxon>
        <taxon>Urochloa</taxon>
    </lineage>
</organism>
<dbReference type="PANTHER" id="PTHR11461:SF379">
    <property type="entry name" value="SERPIN DOMAIN-CONTAINING PROTEIN"/>
    <property type="match status" value="1"/>
</dbReference>
<evidence type="ECO:0000256" key="1">
    <source>
        <dbReference type="ARBA" id="ARBA00009500"/>
    </source>
</evidence>
<reference evidence="5" key="1">
    <citation type="submission" date="2024-06" db="EMBL/GenBank/DDBJ databases">
        <authorList>
            <person name="Ryan C."/>
        </authorList>
    </citation>
    <scope>NUCLEOTIDE SEQUENCE [LARGE SCALE GENOMIC DNA]</scope>
</reference>
<feature type="domain" description="Serpin" evidence="3">
    <location>
        <begin position="22"/>
        <end position="406"/>
    </location>
</feature>
<evidence type="ECO:0000259" key="3">
    <source>
        <dbReference type="SMART" id="SM00093"/>
    </source>
</evidence>
<protein>
    <recommendedName>
        <fullName evidence="3">Serpin domain-containing protein</fullName>
    </recommendedName>
</protein>
<evidence type="ECO:0000313" key="5">
    <source>
        <dbReference type="Proteomes" id="UP001497457"/>
    </source>
</evidence>
<gene>
    <name evidence="4" type="ORF">URODEC1_LOCUS61824</name>
</gene>
<dbReference type="Gene3D" id="2.30.39.10">
    <property type="entry name" value="Alpha-1-antitrypsin, domain 1"/>
    <property type="match status" value="1"/>
</dbReference>
<dbReference type="InterPro" id="IPR023795">
    <property type="entry name" value="Serpin_CS"/>
</dbReference>
<dbReference type="PROSITE" id="PS00284">
    <property type="entry name" value="SERPIN"/>
    <property type="match status" value="1"/>
</dbReference>
<dbReference type="CDD" id="cd02043">
    <property type="entry name" value="serpinP_plants"/>
    <property type="match status" value="1"/>
</dbReference>
<name>A0ABC9B6A9_9POAL</name>
<keyword evidence="5" id="KW-1185">Reference proteome</keyword>
<proteinExistence type="inferred from homology"/>
<comment type="similarity">
    <text evidence="1 2">Belongs to the serpin family.</text>
</comment>
<dbReference type="InterPro" id="IPR042185">
    <property type="entry name" value="Serpin_sf_2"/>
</dbReference>
<dbReference type="PANTHER" id="PTHR11461">
    <property type="entry name" value="SERINE PROTEASE INHIBITOR, SERPIN"/>
    <property type="match status" value="1"/>
</dbReference>
<dbReference type="Pfam" id="PF00079">
    <property type="entry name" value="Serpin"/>
    <property type="match status" value="1"/>
</dbReference>
<accession>A0ABC9B6A9</accession>
<dbReference type="SUPFAM" id="SSF56574">
    <property type="entry name" value="Serpins"/>
    <property type="match status" value="1"/>
</dbReference>
<evidence type="ECO:0000313" key="4">
    <source>
        <dbReference type="EMBL" id="CAL4994220.1"/>
    </source>
</evidence>
<dbReference type="InterPro" id="IPR023796">
    <property type="entry name" value="Serpin_dom"/>
</dbReference>
<dbReference type="InterPro" id="IPR042178">
    <property type="entry name" value="Serpin_sf_1"/>
</dbReference>
<dbReference type="Proteomes" id="UP001497457">
    <property type="component" value="Chromosome 24b"/>
</dbReference>